<dbReference type="SUPFAM" id="SSF103473">
    <property type="entry name" value="MFS general substrate transporter"/>
    <property type="match status" value="1"/>
</dbReference>
<dbReference type="PANTHER" id="PTHR11360:SF305">
    <property type="entry name" value="MAJOR FACILITATOR SUPERFAMILY (MFS) PROFILE DOMAIN-CONTAINING PROTEIN"/>
    <property type="match status" value="1"/>
</dbReference>
<keyword evidence="4" id="KW-1133">Transmembrane helix</keyword>
<protein>
    <recommendedName>
        <fullName evidence="5">Major facilitator superfamily (MFS) profile domain-containing protein</fullName>
    </recommendedName>
</protein>
<feature type="transmembrane region" description="Helical" evidence="4">
    <location>
        <begin position="194"/>
        <end position="213"/>
    </location>
</feature>
<feature type="transmembrane region" description="Helical" evidence="4">
    <location>
        <begin position="300"/>
        <end position="319"/>
    </location>
</feature>
<accession>A0ABR3QAY1</accession>
<feature type="transmembrane region" description="Helical" evidence="4">
    <location>
        <begin position="65"/>
        <end position="86"/>
    </location>
</feature>
<feature type="compositionally biased region" description="Low complexity" evidence="3">
    <location>
        <begin position="1"/>
        <end position="10"/>
    </location>
</feature>
<evidence type="ECO:0000256" key="1">
    <source>
        <dbReference type="ARBA" id="ARBA00004141"/>
    </source>
</evidence>
<dbReference type="EMBL" id="JBBXJM010000002">
    <property type="protein sequence ID" value="KAL1411846.1"/>
    <property type="molecule type" value="Genomic_DNA"/>
</dbReference>
<feature type="transmembrane region" description="Helical" evidence="4">
    <location>
        <begin position="265"/>
        <end position="288"/>
    </location>
</feature>
<feature type="transmembrane region" description="Helical" evidence="4">
    <location>
        <begin position="98"/>
        <end position="121"/>
    </location>
</feature>
<feature type="transmembrane region" description="Helical" evidence="4">
    <location>
        <begin position="133"/>
        <end position="154"/>
    </location>
</feature>
<dbReference type="Pfam" id="PF07690">
    <property type="entry name" value="MFS_1"/>
    <property type="match status" value="1"/>
</dbReference>
<keyword evidence="4" id="KW-0812">Transmembrane</keyword>
<evidence type="ECO:0000313" key="6">
    <source>
        <dbReference type="EMBL" id="KAL1411846.1"/>
    </source>
</evidence>
<feature type="transmembrane region" description="Helical" evidence="4">
    <location>
        <begin position="225"/>
        <end position="245"/>
    </location>
</feature>
<evidence type="ECO:0000259" key="5">
    <source>
        <dbReference type="PROSITE" id="PS50850"/>
    </source>
</evidence>
<feature type="region of interest" description="Disordered" evidence="3">
    <location>
        <begin position="1"/>
        <end position="62"/>
    </location>
</feature>
<keyword evidence="4" id="KW-0472">Membrane</keyword>
<feature type="transmembrane region" description="Helical" evidence="4">
    <location>
        <begin position="431"/>
        <end position="451"/>
    </location>
</feature>
<sequence>MTAPAASSRPSSPPLPATVPDASPSLPRPSTDIELGTLAPSEEGKAPTPAPTADLDEPPDGGTEAWRVVGCATMIAFWFVGTGYSWGVIQGALVARGLAPASTLSFIGSISVGMMAILAIANARLITAVGPRHLAIAGVLFMSVGEVLAGTAAQHNSLPGLFLTAGVMLGIGCSFSFMVISVTPAQYFSTRRGTAVGMVFAGGGIGGAVLSLAMEASIRNLGVEWTFRVIGIAMAACCLPAAWGLKERTKVVRKVLIDWSLFRSWDFVLLFLAGALGTFPLFIPPFFIPLYARSLGLSPATGAATVAGFNFSSAVGRILTGFVSDRLLGPVNTLFAVLLITGLSLLALWPASVSLAPLVVFVVVNGISSGGYFAIMPTVVGSVLGMERLAVAFGMIVTGWTGGYLMGAPIAGYLLGAYGGPEHGIGAYRPAVFFAGAMAMGGAFMVGVLRWRKIPHWKVKM</sequence>
<dbReference type="GeneID" id="95983860"/>
<dbReference type="Gene3D" id="1.20.1250.20">
    <property type="entry name" value="MFS general substrate transporter like domains"/>
    <property type="match status" value="2"/>
</dbReference>
<keyword evidence="7" id="KW-1185">Reference proteome</keyword>
<dbReference type="RefSeq" id="XP_069211790.1">
    <property type="nucleotide sequence ID" value="XM_069351404.1"/>
</dbReference>
<feature type="transmembrane region" description="Helical" evidence="4">
    <location>
        <begin position="389"/>
        <end position="411"/>
    </location>
</feature>
<feature type="transmembrane region" description="Helical" evidence="4">
    <location>
        <begin position="160"/>
        <end position="182"/>
    </location>
</feature>
<dbReference type="InterPro" id="IPR050327">
    <property type="entry name" value="Proton-linked_MCT"/>
</dbReference>
<name>A0ABR3QAY1_9TREE</name>
<evidence type="ECO:0000256" key="2">
    <source>
        <dbReference type="ARBA" id="ARBA00006727"/>
    </source>
</evidence>
<dbReference type="PANTHER" id="PTHR11360">
    <property type="entry name" value="MONOCARBOXYLATE TRANSPORTER"/>
    <property type="match status" value="1"/>
</dbReference>
<evidence type="ECO:0000313" key="7">
    <source>
        <dbReference type="Proteomes" id="UP001565368"/>
    </source>
</evidence>
<feature type="transmembrane region" description="Helical" evidence="4">
    <location>
        <begin position="355"/>
        <end position="377"/>
    </location>
</feature>
<evidence type="ECO:0000256" key="4">
    <source>
        <dbReference type="SAM" id="Phobius"/>
    </source>
</evidence>
<feature type="domain" description="Major facilitator superfamily (MFS) profile" evidence="5">
    <location>
        <begin position="266"/>
        <end position="461"/>
    </location>
</feature>
<dbReference type="Proteomes" id="UP001565368">
    <property type="component" value="Unassembled WGS sequence"/>
</dbReference>
<comment type="caution">
    <text evidence="6">The sequence shown here is derived from an EMBL/GenBank/DDBJ whole genome shotgun (WGS) entry which is preliminary data.</text>
</comment>
<comment type="subcellular location">
    <subcellularLocation>
        <location evidence="1">Membrane</location>
        <topology evidence="1">Multi-pass membrane protein</topology>
    </subcellularLocation>
</comment>
<comment type="similarity">
    <text evidence="2">Belongs to the major facilitator superfamily. Monocarboxylate porter (TC 2.A.1.13) family.</text>
</comment>
<feature type="transmembrane region" description="Helical" evidence="4">
    <location>
        <begin position="331"/>
        <end position="349"/>
    </location>
</feature>
<evidence type="ECO:0000256" key="3">
    <source>
        <dbReference type="SAM" id="MobiDB-lite"/>
    </source>
</evidence>
<dbReference type="InterPro" id="IPR020846">
    <property type="entry name" value="MFS_dom"/>
</dbReference>
<dbReference type="InterPro" id="IPR011701">
    <property type="entry name" value="MFS"/>
</dbReference>
<proteinExistence type="inferred from homology"/>
<gene>
    <name evidence="6" type="ORF">Q8F55_002817</name>
</gene>
<dbReference type="InterPro" id="IPR036259">
    <property type="entry name" value="MFS_trans_sf"/>
</dbReference>
<reference evidence="6 7" key="1">
    <citation type="submission" date="2023-08" db="EMBL/GenBank/DDBJ databases">
        <title>Annotated Genome Sequence of Vanrija albida AlHP1.</title>
        <authorList>
            <person name="Herzog R."/>
        </authorList>
    </citation>
    <scope>NUCLEOTIDE SEQUENCE [LARGE SCALE GENOMIC DNA]</scope>
    <source>
        <strain evidence="6 7">AlHP1</strain>
    </source>
</reference>
<organism evidence="6 7">
    <name type="scientific">Vanrija albida</name>
    <dbReference type="NCBI Taxonomy" id="181172"/>
    <lineage>
        <taxon>Eukaryota</taxon>
        <taxon>Fungi</taxon>
        <taxon>Dikarya</taxon>
        <taxon>Basidiomycota</taxon>
        <taxon>Agaricomycotina</taxon>
        <taxon>Tremellomycetes</taxon>
        <taxon>Trichosporonales</taxon>
        <taxon>Trichosporonaceae</taxon>
        <taxon>Vanrija</taxon>
    </lineage>
</organism>
<dbReference type="PROSITE" id="PS50850">
    <property type="entry name" value="MFS"/>
    <property type="match status" value="1"/>
</dbReference>